<evidence type="ECO:0000256" key="12">
    <source>
        <dbReference type="ARBA" id="ARBA00048573"/>
    </source>
</evidence>
<dbReference type="PROSITE" id="PS50862">
    <property type="entry name" value="AA_TRNA_LIGASE_II"/>
    <property type="match status" value="1"/>
</dbReference>
<reference evidence="16 17" key="1">
    <citation type="submission" date="2018-03" db="EMBL/GenBank/DDBJ databases">
        <title>Cross-interface Injection: A General Nanoliter Liquid Handling Method Applied to Single Cells Genome Amplification Automated Nanoliter Liquid Handling Applied to Single Cell Multiple Displacement Amplification.</title>
        <authorList>
            <person name="Yun J."/>
            <person name="Xu P."/>
            <person name="Xu J."/>
            <person name="Dai X."/>
            <person name="Wang Y."/>
            <person name="Zheng X."/>
            <person name="Cao C."/>
            <person name="Yi Q."/>
            <person name="Zhu Y."/>
            <person name="Wang L."/>
            <person name="Dong Z."/>
            <person name="Huang Y."/>
            <person name="Huang L."/>
            <person name="Du W."/>
        </authorList>
    </citation>
    <scope>NUCLEOTIDE SEQUENCE [LARGE SCALE GENOMIC DNA]</scope>
    <source>
        <strain evidence="16 17">A9-4</strain>
    </source>
</reference>
<keyword evidence="5 13" id="KW-0436">Ligase</keyword>
<dbReference type="InterPro" id="IPR034762">
    <property type="entry name" value="Lys-tRNA-ligase_II_bac/euk"/>
</dbReference>
<dbReference type="EC" id="6.1.1.6" evidence="13"/>
<comment type="caution">
    <text evidence="16">The sequence shown here is derived from an EMBL/GenBank/DDBJ whole genome shotgun (WGS) entry which is preliminary data.</text>
</comment>
<dbReference type="InterPro" id="IPR004365">
    <property type="entry name" value="NA-bd_OB_tRNA"/>
</dbReference>
<evidence type="ECO:0000256" key="5">
    <source>
        <dbReference type="ARBA" id="ARBA00022598"/>
    </source>
</evidence>
<dbReference type="GO" id="GO:0042803">
    <property type="term" value="F:protein homodimerization activity"/>
    <property type="evidence" value="ECO:0007669"/>
    <property type="project" value="UniProtKB-ARBA"/>
</dbReference>
<dbReference type="GO" id="GO:0006430">
    <property type="term" value="P:lysyl-tRNA aminoacylation"/>
    <property type="evidence" value="ECO:0007669"/>
    <property type="project" value="UniProtKB-UniRule"/>
</dbReference>
<dbReference type="HAMAP" id="MF_00252">
    <property type="entry name" value="Lys_tRNA_synth_class2"/>
    <property type="match status" value="1"/>
</dbReference>
<evidence type="ECO:0000313" key="17">
    <source>
        <dbReference type="Proteomes" id="UP000241514"/>
    </source>
</evidence>
<comment type="subunit">
    <text evidence="3 13">Homodimer.</text>
</comment>
<keyword evidence="11 13" id="KW-0030">Aminoacyl-tRNA synthetase</keyword>
<dbReference type="InterPro" id="IPR004364">
    <property type="entry name" value="Aa-tRNA-synt_II"/>
</dbReference>
<evidence type="ECO:0000256" key="9">
    <source>
        <dbReference type="ARBA" id="ARBA00022842"/>
    </source>
</evidence>
<keyword evidence="10 13" id="KW-0648">Protein biosynthesis</keyword>
<feature type="binding site" evidence="13">
    <location>
        <position position="412"/>
    </location>
    <ligand>
        <name>Mg(2+)</name>
        <dbReference type="ChEBI" id="CHEBI:18420"/>
        <label>1</label>
    </ligand>
</feature>
<dbReference type="GO" id="GO:0004824">
    <property type="term" value="F:lysine-tRNA ligase activity"/>
    <property type="evidence" value="ECO:0007669"/>
    <property type="project" value="UniProtKB-UniRule"/>
</dbReference>
<evidence type="ECO:0000256" key="1">
    <source>
        <dbReference type="ARBA" id="ARBA00004496"/>
    </source>
</evidence>
<sequence length="503" mass="57045">MNDKTQTPEVDVNEQIAQRKAKLKALREHGVAFPNDFRRDSLAADLHARFDGLEKEELAEQGIRVAVAGRMMTRRIMGKASFATLQDMSGQIQIYVARDNLAEGLYNEQFKKWDLGDILGATGTLFKTNTGELSVQVDDVRLLTKALRPLPDKFHGLADQETRYRQRYLDLITNEESRNTFIVRSKVVDYIRRYLTAKQFLEVETPMMQTIPGGAAARPFVTHHNALDMELYLRIAPELYLKRLVVGGFEKVFEINRNFRNEGLSTRHNPEFTMLEFYWGYADYNDLMDLTEDMLRGMAAEILGSMQFESEGVAYDFSQPFHRMTVNEAILQNLPSATAAQLSTLEQASALAGELGIQVKSNWGLGKVQIEIFEAVAEHKLIQPTFITAYPAEVSPLARRNDNDPHITDRFEFFVGGRELANGFSELNDAEDQAQRFLDQVQQKEAGDDEAMFYDDDYITALEHGMPPTAGEGIGIDRLVMLLTNSPSIRDVLLFPHMRPRKG</sequence>
<evidence type="ECO:0000256" key="4">
    <source>
        <dbReference type="ARBA" id="ARBA00022490"/>
    </source>
</evidence>
<dbReference type="CDD" id="cd00775">
    <property type="entry name" value="LysRS_core"/>
    <property type="match status" value="1"/>
</dbReference>
<dbReference type="EMBL" id="PYVG01000005">
    <property type="protein sequence ID" value="PTB89961.1"/>
    <property type="molecule type" value="Genomic_DNA"/>
</dbReference>
<feature type="binding site" evidence="13">
    <location>
        <position position="419"/>
    </location>
    <ligand>
        <name>Mg(2+)</name>
        <dbReference type="ChEBI" id="CHEBI:18420"/>
        <label>1</label>
    </ligand>
</feature>
<dbReference type="InterPro" id="IPR012340">
    <property type="entry name" value="NA-bd_OB-fold"/>
</dbReference>
<dbReference type="InterPro" id="IPR006195">
    <property type="entry name" value="aa-tRNA-synth_II"/>
</dbReference>
<evidence type="ECO:0000256" key="13">
    <source>
        <dbReference type="HAMAP-Rule" id="MF_00252"/>
    </source>
</evidence>
<accession>A0A6N4DIY0</accession>
<evidence type="ECO:0000256" key="2">
    <source>
        <dbReference type="ARBA" id="ARBA00008226"/>
    </source>
</evidence>
<keyword evidence="6 13" id="KW-0479">Metal-binding</keyword>
<organism evidence="16 17">
    <name type="scientific">Pseudidiomarina aestuarii</name>
    <dbReference type="NCBI Taxonomy" id="624146"/>
    <lineage>
        <taxon>Bacteria</taxon>
        <taxon>Pseudomonadati</taxon>
        <taxon>Pseudomonadota</taxon>
        <taxon>Gammaproteobacteria</taxon>
        <taxon>Alteromonadales</taxon>
        <taxon>Idiomarinaceae</taxon>
        <taxon>Pseudidiomarina</taxon>
    </lineage>
</organism>
<dbReference type="PANTHER" id="PTHR42918:SF15">
    <property type="entry name" value="LYSINE--TRNA LIGASE, CHLOROPLASTIC_MITOCHONDRIAL"/>
    <property type="match status" value="1"/>
</dbReference>
<dbReference type="GO" id="GO:0000049">
    <property type="term" value="F:tRNA binding"/>
    <property type="evidence" value="ECO:0007669"/>
    <property type="project" value="TreeGrafter"/>
</dbReference>
<name>A0A6N4DIY0_9GAMM</name>
<gene>
    <name evidence="13 16" type="primary">lysS</name>
    <name evidence="16" type="ORF">C9928_01780</name>
</gene>
<dbReference type="NCBIfam" id="TIGR00499">
    <property type="entry name" value="lysS_bact"/>
    <property type="match status" value="1"/>
</dbReference>
<comment type="cofactor">
    <cofactor evidence="13 14">
        <name>Mg(2+)</name>
        <dbReference type="ChEBI" id="CHEBI:18420"/>
    </cofactor>
    <text evidence="13 14">Binds 3 Mg(2+) ions per subunit.</text>
</comment>
<dbReference type="PANTHER" id="PTHR42918">
    <property type="entry name" value="LYSYL-TRNA SYNTHETASE"/>
    <property type="match status" value="1"/>
</dbReference>
<comment type="similarity">
    <text evidence="2 13">Belongs to the class-II aminoacyl-tRNA synthetase family.</text>
</comment>
<dbReference type="InterPro" id="IPR002313">
    <property type="entry name" value="Lys-tRNA-ligase_II"/>
</dbReference>
<dbReference type="PIRSF" id="PIRSF039101">
    <property type="entry name" value="LysRS2"/>
    <property type="match status" value="1"/>
</dbReference>
<evidence type="ECO:0000313" key="16">
    <source>
        <dbReference type="EMBL" id="PTB89961.1"/>
    </source>
</evidence>
<dbReference type="GO" id="GO:0005829">
    <property type="term" value="C:cytosol"/>
    <property type="evidence" value="ECO:0007669"/>
    <property type="project" value="UniProtKB-ARBA"/>
</dbReference>
<dbReference type="Pfam" id="PF01336">
    <property type="entry name" value="tRNA_anti-codon"/>
    <property type="match status" value="1"/>
</dbReference>
<dbReference type="NCBIfam" id="NF001756">
    <property type="entry name" value="PRK00484.1"/>
    <property type="match status" value="1"/>
</dbReference>
<feature type="domain" description="Aminoacyl-transfer RNA synthetases class-II family profile" evidence="15">
    <location>
        <begin position="181"/>
        <end position="500"/>
    </location>
</feature>
<dbReference type="InterPro" id="IPR044136">
    <property type="entry name" value="Lys-tRNA-ligase_II_N"/>
</dbReference>
<dbReference type="AlphaFoldDB" id="A0A6N4DIY0"/>
<keyword evidence="4 13" id="KW-0963">Cytoplasm</keyword>
<comment type="catalytic activity">
    <reaction evidence="12 13 14">
        <text>tRNA(Lys) + L-lysine + ATP = L-lysyl-tRNA(Lys) + AMP + diphosphate</text>
        <dbReference type="Rhea" id="RHEA:20792"/>
        <dbReference type="Rhea" id="RHEA-COMP:9696"/>
        <dbReference type="Rhea" id="RHEA-COMP:9697"/>
        <dbReference type="ChEBI" id="CHEBI:30616"/>
        <dbReference type="ChEBI" id="CHEBI:32551"/>
        <dbReference type="ChEBI" id="CHEBI:33019"/>
        <dbReference type="ChEBI" id="CHEBI:78442"/>
        <dbReference type="ChEBI" id="CHEBI:78529"/>
        <dbReference type="ChEBI" id="CHEBI:456215"/>
        <dbReference type="EC" id="6.1.1.6"/>
    </reaction>
</comment>
<dbReference type="Pfam" id="PF00152">
    <property type="entry name" value="tRNA-synt_2"/>
    <property type="match status" value="1"/>
</dbReference>
<evidence type="ECO:0000259" key="15">
    <source>
        <dbReference type="PROSITE" id="PS50862"/>
    </source>
</evidence>
<dbReference type="PRINTS" id="PR00982">
    <property type="entry name" value="TRNASYNTHLYS"/>
</dbReference>
<dbReference type="SUPFAM" id="SSF50249">
    <property type="entry name" value="Nucleic acid-binding proteins"/>
    <property type="match status" value="1"/>
</dbReference>
<evidence type="ECO:0000256" key="7">
    <source>
        <dbReference type="ARBA" id="ARBA00022741"/>
    </source>
</evidence>
<feature type="binding site" evidence="13">
    <location>
        <position position="419"/>
    </location>
    <ligand>
        <name>Mg(2+)</name>
        <dbReference type="ChEBI" id="CHEBI:18420"/>
        <label>2</label>
    </ligand>
</feature>
<keyword evidence="8 13" id="KW-0067">ATP-binding</keyword>
<dbReference type="FunFam" id="2.40.50.140:FF:000024">
    <property type="entry name" value="Lysine--tRNA ligase"/>
    <property type="match status" value="1"/>
</dbReference>
<comment type="subcellular location">
    <subcellularLocation>
        <location evidence="1 13">Cytoplasm</location>
    </subcellularLocation>
</comment>
<dbReference type="InterPro" id="IPR045864">
    <property type="entry name" value="aa-tRNA-synth_II/BPL/LPL"/>
</dbReference>
<dbReference type="InterPro" id="IPR018149">
    <property type="entry name" value="Lys-tRNA-synth_II_C"/>
</dbReference>
<dbReference type="GO" id="GO:0005524">
    <property type="term" value="F:ATP binding"/>
    <property type="evidence" value="ECO:0007669"/>
    <property type="project" value="UniProtKB-UniRule"/>
</dbReference>
<evidence type="ECO:0000256" key="6">
    <source>
        <dbReference type="ARBA" id="ARBA00022723"/>
    </source>
</evidence>
<proteinExistence type="inferred from homology"/>
<dbReference type="SUPFAM" id="SSF55681">
    <property type="entry name" value="Class II aaRS and biotin synthetases"/>
    <property type="match status" value="1"/>
</dbReference>
<evidence type="ECO:0000256" key="11">
    <source>
        <dbReference type="ARBA" id="ARBA00023146"/>
    </source>
</evidence>
<dbReference type="Proteomes" id="UP000241514">
    <property type="component" value="Unassembled WGS sequence"/>
</dbReference>
<keyword evidence="9 13" id="KW-0460">Magnesium</keyword>
<evidence type="ECO:0000256" key="3">
    <source>
        <dbReference type="ARBA" id="ARBA00011738"/>
    </source>
</evidence>
<dbReference type="Gene3D" id="3.30.930.10">
    <property type="entry name" value="Bira Bifunctional Protein, Domain 2"/>
    <property type="match status" value="1"/>
</dbReference>
<dbReference type="CDD" id="cd04322">
    <property type="entry name" value="LysRS_N"/>
    <property type="match status" value="1"/>
</dbReference>
<dbReference type="FunFam" id="3.30.930.10:FF:000001">
    <property type="entry name" value="Lysine--tRNA ligase"/>
    <property type="match status" value="1"/>
</dbReference>
<dbReference type="Gene3D" id="2.40.50.140">
    <property type="entry name" value="Nucleic acid-binding proteins"/>
    <property type="match status" value="1"/>
</dbReference>
<evidence type="ECO:0000256" key="14">
    <source>
        <dbReference type="RuleBase" id="RU000336"/>
    </source>
</evidence>
<evidence type="ECO:0000256" key="10">
    <source>
        <dbReference type="ARBA" id="ARBA00022917"/>
    </source>
</evidence>
<dbReference type="GO" id="GO:0000287">
    <property type="term" value="F:magnesium ion binding"/>
    <property type="evidence" value="ECO:0007669"/>
    <property type="project" value="UniProtKB-UniRule"/>
</dbReference>
<evidence type="ECO:0000256" key="8">
    <source>
        <dbReference type="ARBA" id="ARBA00022840"/>
    </source>
</evidence>
<keyword evidence="7 13" id="KW-0547">Nucleotide-binding</keyword>
<protein>
    <recommendedName>
        <fullName evidence="13">Lysine--tRNA ligase</fullName>
        <ecNumber evidence="13">6.1.1.6</ecNumber>
    </recommendedName>
    <alternativeName>
        <fullName evidence="13">Lysyl-tRNA synthetase</fullName>
        <shortName evidence="13">LysRS</shortName>
    </alternativeName>
</protein>